<evidence type="ECO:0000256" key="16">
    <source>
        <dbReference type="ARBA" id="ARBA00023242"/>
    </source>
</evidence>
<feature type="region of interest" description="Disordered" evidence="22">
    <location>
        <begin position="771"/>
        <end position="878"/>
    </location>
</feature>
<dbReference type="CDD" id="cd15513">
    <property type="entry name" value="PHD5_KMT2C_like"/>
    <property type="match status" value="1"/>
</dbReference>
<dbReference type="CDD" id="cd15511">
    <property type="entry name" value="PHD3_KMT2C"/>
    <property type="match status" value="1"/>
</dbReference>
<evidence type="ECO:0000259" key="24">
    <source>
        <dbReference type="PROSITE" id="PS50280"/>
    </source>
</evidence>
<evidence type="ECO:0000256" key="11">
    <source>
        <dbReference type="ARBA" id="ARBA00022853"/>
    </source>
</evidence>
<dbReference type="InterPro" id="IPR041968">
    <property type="entry name" value="KMT2C_ePHD2"/>
</dbReference>
<dbReference type="PANTHER" id="PTHR45888">
    <property type="entry name" value="HL01030P-RELATED"/>
    <property type="match status" value="1"/>
</dbReference>
<dbReference type="InterPro" id="IPR002219">
    <property type="entry name" value="PKC_DAG/PE"/>
</dbReference>
<keyword evidence="9 19" id="KW-0863">Zinc-finger</keyword>
<keyword evidence="16" id="KW-0539">Nucleus</keyword>
<feature type="coiled-coil region" evidence="21">
    <location>
        <begin position="3255"/>
        <end position="3289"/>
    </location>
</feature>
<dbReference type="CDD" id="cd15697">
    <property type="entry name" value="ePHD2_KMT2C"/>
    <property type="match status" value="1"/>
</dbReference>
<dbReference type="FunFam" id="3.10.580.10:FF:000004">
    <property type="entry name" value="Protein kinase AMP-activated non-catalytic subunit gamma 2"/>
    <property type="match status" value="1"/>
</dbReference>
<evidence type="ECO:0000256" key="15">
    <source>
        <dbReference type="ARBA" id="ARBA00023163"/>
    </source>
</evidence>
<dbReference type="SMART" id="SM00249">
    <property type="entry name" value="PHD"/>
    <property type="match status" value="8"/>
</dbReference>
<dbReference type="PROSITE" id="PS51542">
    <property type="entry name" value="FYRN"/>
    <property type="match status" value="1"/>
</dbReference>
<dbReference type="Gene3D" id="1.10.30.10">
    <property type="entry name" value="High mobility group box domain"/>
    <property type="match status" value="1"/>
</dbReference>
<feature type="compositionally biased region" description="Polar residues" evidence="22">
    <location>
        <begin position="3457"/>
        <end position="3485"/>
    </location>
</feature>
<dbReference type="SUPFAM" id="SSF57903">
    <property type="entry name" value="FYVE/PHD zinc finger"/>
    <property type="match status" value="5"/>
</dbReference>
<dbReference type="SMART" id="SM00116">
    <property type="entry name" value="CBS"/>
    <property type="match status" value="3"/>
</dbReference>
<feature type="region of interest" description="Disordered" evidence="22">
    <location>
        <begin position="4824"/>
        <end position="4984"/>
    </location>
</feature>
<feature type="domain" description="PHD-type" evidence="23">
    <location>
        <begin position="913"/>
        <end position="966"/>
    </location>
</feature>
<feature type="domain" description="PHD-type" evidence="26">
    <location>
        <begin position="208"/>
        <end position="311"/>
    </location>
</feature>
<dbReference type="InterPro" id="IPR003889">
    <property type="entry name" value="FYrich_C"/>
</dbReference>
<feature type="compositionally biased region" description="Polar residues" evidence="22">
    <location>
        <begin position="3625"/>
        <end position="3635"/>
    </location>
</feature>
<evidence type="ECO:0000256" key="3">
    <source>
        <dbReference type="ARBA" id="ARBA00022553"/>
    </source>
</evidence>
<dbReference type="GO" id="GO:0045944">
    <property type="term" value="P:positive regulation of transcription by RNA polymerase II"/>
    <property type="evidence" value="ECO:0007669"/>
    <property type="project" value="TreeGrafter"/>
</dbReference>
<feature type="region of interest" description="Disordered" evidence="22">
    <location>
        <begin position="1462"/>
        <end position="1492"/>
    </location>
</feature>
<keyword evidence="28" id="KW-1185">Reference proteome</keyword>
<protein>
    <recommendedName>
        <fullName evidence="17">[histone H3]-lysine(4) N-methyltransferase</fullName>
        <ecNumber evidence="17">2.1.1.364</ecNumber>
    </recommendedName>
</protein>
<feature type="compositionally biased region" description="Pro residues" evidence="22">
    <location>
        <begin position="1467"/>
        <end position="1476"/>
    </location>
</feature>
<dbReference type="Pfam" id="PF05964">
    <property type="entry name" value="FYRN"/>
    <property type="match status" value="1"/>
</dbReference>
<dbReference type="SMART" id="SM00398">
    <property type="entry name" value="HMG"/>
    <property type="match status" value="1"/>
</dbReference>
<proteinExistence type="predicted"/>
<comment type="subcellular location">
    <subcellularLocation>
        <location evidence="1">Nucleus</location>
    </subcellularLocation>
</comment>
<feature type="domain" description="PHD-type" evidence="23">
    <location>
        <begin position="433"/>
        <end position="502"/>
    </location>
</feature>
<evidence type="ECO:0000256" key="6">
    <source>
        <dbReference type="ARBA" id="ARBA00022691"/>
    </source>
</evidence>
<feature type="compositionally biased region" description="Basic residues" evidence="22">
    <location>
        <begin position="3056"/>
        <end position="3069"/>
    </location>
</feature>
<feature type="domain" description="SET" evidence="24">
    <location>
        <begin position="4624"/>
        <end position="4740"/>
    </location>
</feature>
<evidence type="ECO:0000313" key="28">
    <source>
        <dbReference type="Proteomes" id="UP001460270"/>
    </source>
</evidence>
<evidence type="ECO:0000256" key="20">
    <source>
        <dbReference type="PROSITE-ProRule" id="PRU00703"/>
    </source>
</evidence>
<dbReference type="Pfam" id="PF00571">
    <property type="entry name" value="CBS"/>
    <property type="match status" value="2"/>
</dbReference>
<dbReference type="CDD" id="cd15594">
    <property type="entry name" value="PHD2_KMT2C"/>
    <property type="match status" value="1"/>
</dbReference>
<evidence type="ECO:0000256" key="1">
    <source>
        <dbReference type="ARBA" id="ARBA00004123"/>
    </source>
</evidence>
<feature type="region of interest" description="Disordered" evidence="22">
    <location>
        <begin position="4749"/>
        <end position="4802"/>
    </location>
</feature>
<keyword evidence="12" id="KW-0007">Acetylation</keyword>
<accession>A0AAW0QCQ2</accession>
<keyword evidence="3" id="KW-0597">Phosphoprotein</keyword>
<dbReference type="InterPro" id="IPR001841">
    <property type="entry name" value="Znf_RING"/>
</dbReference>
<evidence type="ECO:0000256" key="19">
    <source>
        <dbReference type="PROSITE-ProRule" id="PRU00146"/>
    </source>
</evidence>
<dbReference type="InterPro" id="IPR001965">
    <property type="entry name" value="Znf_PHD"/>
</dbReference>
<feature type="region of interest" description="Disordered" evidence="22">
    <location>
        <begin position="565"/>
        <end position="607"/>
    </location>
</feature>
<dbReference type="Pfam" id="PF13771">
    <property type="entry name" value="zf-HC5HC2H"/>
    <property type="match status" value="2"/>
</dbReference>
<dbReference type="CDD" id="cd15509">
    <property type="entry name" value="PHD1_KMT2C_like"/>
    <property type="match status" value="1"/>
</dbReference>
<evidence type="ECO:0000256" key="8">
    <source>
        <dbReference type="ARBA" id="ARBA00022737"/>
    </source>
</evidence>
<dbReference type="Pfam" id="PF00628">
    <property type="entry name" value="PHD"/>
    <property type="match status" value="4"/>
</dbReference>
<keyword evidence="11" id="KW-0156">Chromatin regulator</keyword>
<dbReference type="CDD" id="cd04641">
    <property type="entry name" value="CBS_euAMPK_gamma-like_repeat2"/>
    <property type="match status" value="1"/>
</dbReference>
<feature type="domain" description="PHD-type" evidence="23">
    <location>
        <begin position="1040"/>
        <end position="1095"/>
    </location>
</feature>
<dbReference type="SMART" id="SM00184">
    <property type="entry name" value="RING"/>
    <property type="match status" value="5"/>
</dbReference>
<feature type="region of interest" description="Disordered" evidence="22">
    <location>
        <begin position="1"/>
        <end position="94"/>
    </location>
</feature>
<dbReference type="SMART" id="SM00317">
    <property type="entry name" value="SET"/>
    <property type="match status" value="1"/>
</dbReference>
<feature type="compositionally biased region" description="Polar residues" evidence="22">
    <location>
        <begin position="4921"/>
        <end position="4947"/>
    </location>
</feature>
<keyword evidence="20" id="KW-0129">CBS domain</keyword>
<feature type="compositionally biased region" description="Basic and acidic residues" evidence="22">
    <location>
        <begin position="3070"/>
        <end position="3081"/>
    </location>
</feature>
<dbReference type="FunFam" id="3.30.40.10:FF:000095">
    <property type="entry name" value="Histone-lysine N-methyltransferase 2C"/>
    <property type="match status" value="1"/>
</dbReference>
<feature type="compositionally biased region" description="Polar residues" evidence="22">
    <location>
        <begin position="4957"/>
        <end position="4971"/>
    </location>
</feature>
<sequence>MPSEENTVEPSDKGPSPPSSSAGAKSTESPAHPDKRPRGRPRKDASILAPAPPPSSSKSRKKGRTRARTSVDEEDSMDGTEPAEPIGPQDTGVEVQPVESVEVITTTEEVVEEEVDQSLSSEVLPDSSVLENRQVTSSERLCAFCYCGGRSLLGQGELHAFSHSSRHDTSTDGDETVVRENTLEHRGQLNGLNTSEAQPERSNRFLDELSHVGLPQDFNVHTLFESGQCWAHRSCALWSEGVCGSEGQSLLNVDRAIDSGSTKHCAYCKRLGASIKCCAEGCAQLYHYPCAGAAGTFQDTRSLSLLCPEHIDLAIEKFIDDVNCVLCDSPGDLQDQLFCTSCGLHYHGMCLDMVVTPLRRAGWQCPECKVCQTCKNPGEDSKMLVCDMCDKGYHTFCLQPAIDSIPTNGWRCMNCRVCIQCGTRASGQWHHTSLMCEVCAQNHDPALCCPLCTCILDPERHKDVLSCHTCKRWLHLECERQNSGQAEIHPREDYICTNCRPLATERTLQGEDMELSLELSPQPSPMHTDSETDLQLAPKHTDLQPCSYTPPKMHNDLLEELHPKPAQDSVSNEKQDIPSHTPDSKPEATTQATSPELPVSSAGQKLDSLSTPHFMESLQRQDNMLQMKPAKMETCSEQGMLTSSTKDFKAILLTKETSTAPIPLMDQPMEVSSSRTSTVDGLETLPKDPNRGNSTCHSIENMDILPEIKPSILFSSLTFGESSRSSVERLAEMVTGPSHSSPLSRVISSREPSHPFLHSMGERSIHPTTLIPLTPKIGMGKPAITKRKFSPGRPRSKQGAWSPHSSVNSPLSWSPDHLEGWDVSKTRQSSGSPGWSVRVGRGSGFPGRRRPRGAGLSGRAGRGRARGRNGASPSFNPGISMVETSYPIKEEEESAMHNTVVLFSSNDNFTLKQDMCVVCGSFGLGAEGRLLACAQCGQCYHPFCVGVKMNKVVLSKGWRCLECTVCEACGQATDPGRLLLCDDCDISYHTYCLDPPLQNVPKESWKCKWCVTCTQCGATTPGLRCEWQNNYTQCAPCASLSTCPICMLDYNEGTVIVQCRQCDRWFHSSCQGLHSEEDMEKVVDSCFDCTMCRAFKTTTKAVMAKARETLEPVLMSQIFTKAKEIDLSRTYTQDGVCLTESGLCQLQSLSATASRRRKPKPKLKLKIINQNSVAVLQAPIDHLSELSRDEDIEDNREAELLDCETKSDSSLEREPVEDDSKGAMAARSGRENRTDRVLVGLWSARGVVQGKVQEKPNVPFVEKILLVLSQKTLLEMMKECLIPLKKKTKLEEAFPTYLQEAFFGKDLLDKSKQSRQQRSESGFLDEGQSQVERKHPSTFPGRPSNAVLSTAPDSRRTAEASEEPLVDLSDVLNSDADILGMLGKTSSESAGLEIGTLADSSPVAPQTQGGRRTPRNLSEEPLDGILSPELDKMVTDESILSKFYKIPELEGKDVEDLFTAVLSPSTSQPPPPPVPHPQTQGQLPASSGLNMPHQNTGNPMFPRIPLINGVMGPNQRFSGNAATGPCIPENFPLNRMPFSDNPRDRKFNQISREAGPWPSPTHGFGPPTSVSLLEGETEAMSNAQKSTLKWEKDEPLGELATVAPVLYTNVNFPNLKEEYPDWATRVKQIAKLWRKASSQDRAPYVQKARDNRAALRINKVQMSNETVKRHHPQQQPPEVFDPTIPLDTDLLFKDPLKPKESEHEQEWKFRQQMRQKSKQQAKIEATQKLEQVKNEQLQQQQLQQHLSCQSEDGNNSGNQSPASQPSNGSTSPMQPLGSKEGFARPQLTGTPTSAQEDVFLRPPPPPPSGLLSQPQSPQFFSPSSSGSRPSSPWDPYAKMVGTPRPPALGPNACRRLSVESGKSPNSLMEQQGRPSPAHETFGSPSSVSSDPYAKPPDTPRPSNEQDPFLKPMGPPRASQSSQGRPPMGSPGRDTYSRPMIRNEAYQRMAQNRMILSDPYSRPLLTPIPGSNESGSVPIFKTPMPPPQAQESYNRPDRFNQLSDPYSQPPYTPRPSGSENFASPPRISQHHSQFVQPGQVNQLSRNPYAQAPSTPRPDHYTYDPFAPQSVSSRSSSGETGQSRSFFEPYARPPGTPRPHDNYGQPSTSSPSLDPYSQAPATPRPSSVNQLQRMSPSHSVDPYAQQPGTPRPSVVERFDGGQRGSMEPFTSPSGMQRAGSNDILAQQGGARPLLNDPYAKPPGTPRPTSDGRGQRPIGGQDAFSPPPGRPQEPLTQPGSQTSKPPGISDDQSPSSQAGKTPGHDPFEQTAMSQEKVEKDPLSHTNSGSSTQDSDLGSSNLSMSCATSEAQGESEDRLRQRQRIRELLLKQQQQRIAIRQDRCPQEPTGNIPPGTPRPWPQQGHGQQGEVFNRPPPPYPGQVPVRPMRFPGPFSTDQRIPFHNDGVLRGPQPTDPNFRHQGLRFTFAPGAIGSQGAQDFFPRGQHPMQNVPPQMRRSMSAEMTKNIGSNPIALQHFTSRGMPVQQHNIMGQPFIELRHRAAENRPRMPFPPTVMQEGGVDPSMHAQRPSGFSGVPDSRLPLIQVPRMIDPLTGQAVHMQLSASMGNLSQTHMCGNAIHKQSPLMRSLSQPAPTDTQNLTPTMIANAQLPEHTDAMSLSSSDVVVEKLDTEESAVKDLEDVEVKDLVDADLENLNLDTEDGKDLDLETNDLHLDDFLGVSGKFDIIAYTDPDLDDIKKDMFNEELDLNDPIDDNTDTADSKKDSSCSSGTETCSDSAQAKPNSTSVQSVVAANLNTSVSQDSPQQDIKTEVKENSEIEEQQNLTNNLASNQQAEVPDSTPVLSGLLIKQQPEERSLNPMVETVNQSSNLLSQQGQVTDIKHASEVLLNQNITDAPMTGEISMKEYTADPQLEPVSSTDQNSLNQAQQGPVNQVIGQHNQPSRPLLLEEQPLLLQDLLDQERQEQQQQRQMQAMIRQRSSDSFFPNIDFDAITDPIMKAKMVALKGINKVMVQNNMGMSSMVRFPSGPLPSCPENTPLPPQIIGQDGHLAQTSRPNPPNFGPGFVNNAQRAQYEEWLQETQQLLQMQQKFLEEKIGAHRKSKKALSAKQRTAKKAGREFPEEDAEQLKHVTEQQGVVQKQLEQIRKQQKEHAELIEEYRVKQQQNNMPPMMVGMHPVSGPPGLIPSGTSMGQPAMNPLIQMPSHPGQPNPPSRMPKPPIGWNPGAPMPMGAPGMAPLITPQVPVGTPAPPHQMAMGPIPQHAQIQMDPQPPPSSAVLKPMQAGGVKFDDNNPFSEGFQERERRERLREQQERQRVQLMQEVERQRALKQRMEMEQQGMLGPDGSITPLVELPFYNSELPRDFMSPPRPPFGNQQQPMFSPQQGTGIGSPPGTFMQVDRRASMGNGMMAPDMGPGAGPDNRPLQGHNFLPGQLRPRNFSGPGMLLPIQGDSSQLGGDSTPLPSNYPGSGQSLIQLYSNIIPDEKGKKKRSRKKKKDDDAESVKTPSTPHSDLTAPLTPSVSDTASTPTRNSHVFGDQDLSRSPLLGSSTPNHSELERQLSAGQPALQSEQARIQAQEHERILSNIKLEQLDASECHGPRDESVEIGAVKEEGSKATSPFLPGQSPNKSEASNELLKHLLKNKSTPPPGLSHQQSEESLRSEEEEADCKTFLRQSSIDSNGGYSDGLPDFPGPLHSELDKKKGRNKRAPRSGDKPASRYKKRKKEAEERQLMHSGPDAVMSQIKQQLSLLPLMEPLIGVNFAHFAPYGSGQLNGESLLTGTFGSASLDGVSDYYSQLAYKQSNLSNPPTPPASLPPTPPPVNRQKMINGFATTEELASKAVAIVSKGLVPKHVPFRPEEDLLARAMAQGPKTVDVPASLPTPPHNNQEELRVMESCKDRDTPDSFVPSSSPESVVGMEISRYPDLSVVKEESLSPCLSPVLPMLPPAEGKGTEIKLRDVKAEPMFFSGPNNSKQGLVSVAITLRPAAAENITGVVAAISDLLCVKIPSSYEVSSTPDRGPQQMFSGPRIGPHSMDPRAQMFFHGPSNNGWPMMRPHGMMQQQVHHFRFPANNSGYAMMRPDQRIPGSPGSKLQWCCHCKVVVLGNGVQKSFQDLPVHLKQCHGHLKSEEHLVFCSNGCFLLYCSATPVQSHPTSEVKESGGLLPFSGQAEILSKTQHQYSNNMSSLDVHCLAQLQTKQSPPSTPPLPFSFSEEVPKNENKSDAIKVTVKLKARPRSHDGWHQGKRQKGLRWRKWTVQVVVPRGSSHLPEEEKIDELLKKLGASLRPPSTLRDQRRCCFCHQFGDGITDGPARLLNLDLDVWVHLNCALWSTEVYETQAGALINVELALRRGQTVRCAFCQQTGATSGCHRLRCTNVYHFTCALQAHCIFFKDKTMLCHAHRPRGSAGQAMEHELRCFAVFRRVYVQRDEMRQIASAVQHPELGYTLRVGSLVVHSIGQLTPLQMATFHSPTAIFPAGYEACRIYWSMRHGNRRCRYVCSVDDMDGLPEFSIRVIEQGYQDLILADTTAKGVWDKVLGSVAEKRSEVGTLKLFPVYLKGEDLFGLTVSAVAKITESLPGVEACDKYTFRYGRNPLIELPLVINPEGSARALPRVSTARASVVIRPQPQTTSNNTARSNQNIAQGEGATTHNKPPVVHPRSSQYRWMKSEWRANVYLARSRIQGLGLFAARDIEKQTMVIEYTGTVLRNEVAIRKEKTYRSLNRTVFMFRIDSEHVVDATLTGGLARYINHSCTPNCVAEVVTFERGFKIIISSLCRIGKGDELCFDYQLDSVEALPPAAEPSSTLPGETSLAVVKKTSSEASGEKSRAKMGSTVMEPSKDSSKKMEKKKRSLRINMPDIAAFGFPQTEICSSSKSATQGERLIRSASPVKSASGGSPGNASAVLLSPQSAPVQPKMGPSTPRSIFPFPSNHTSSPKSPRRLSFSGIFRSSTGSSPSGSIKIFRNRRASGLSTPPATPTQASSQPIFTPGTPQSGPSPERLEPTTRSRSLSNPPDTGQRLSISSFSKPPIPSSYSTSQQVYGLFEGMLEKLELDDDAAEPESDIYMRFMKSHKCYDIVPTSSKLVVFDTALQVKKAFFALVANGVRAAPLWDTEKQSFVGMLTITDFIIILHRYYKSPLVQIYELEEHKLETWREVYLQATFKPLVNISPDASLFEAVYTLIKNKIHRLPVIDPVTGNALYILTHKRILKFLQLFMREMPKPAFMKLSLRELGIGTYREIAFIHPDTPIIKALNIFVERRVSALPVVDESGKVVDIYSKFDVINLAAEKTYNNLDITVTQALKHRSQYFEGVVKCHRLETLETIVDRIVKLKCIGWLLWMNTPTSRASSPCQTSFRPWCSALQV</sequence>
<organism evidence="27 28">
    <name type="scientific">Mugilogobius chulae</name>
    <name type="common">yellowstripe goby</name>
    <dbReference type="NCBI Taxonomy" id="88201"/>
    <lineage>
        <taxon>Eukaryota</taxon>
        <taxon>Metazoa</taxon>
        <taxon>Chordata</taxon>
        <taxon>Craniata</taxon>
        <taxon>Vertebrata</taxon>
        <taxon>Euteleostomi</taxon>
        <taxon>Actinopterygii</taxon>
        <taxon>Neopterygii</taxon>
        <taxon>Teleostei</taxon>
        <taxon>Neoteleostei</taxon>
        <taxon>Acanthomorphata</taxon>
        <taxon>Gobiaria</taxon>
        <taxon>Gobiiformes</taxon>
        <taxon>Gobioidei</taxon>
        <taxon>Gobiidae</taxon>
        <taxon>Gobionellinae</taxon>
        <taxon>Mugilogobius</taxon>
    </lineage>
</organism>
<dbReference type="GO" id="GO:0008270">
    <property type="term" value="F:zinc ion binding"/>
    <property type="evidence" value="ECO:0007669"/>
    <property type="project" value="UniProtKB-KW"/>
</dbReference>
<dbReference type="InterPro" id="IPR000644">
    <property type="entry name" value="CBS_dom"/>
</dbReference>
<keyword evidence="14 21" id="KW-0175">Coiled coil</keyword>
<evidence type="ECO:0000259" key="23">
    <source>
        <dbReference type="PROSITE" id="PS50016"/>
    </source>
</evidence>
<feature type="compositionally biased region" description="Basic residues" evidence="22">
    <location>
        <begin position="784"/>
        <end position="796"/>
    </location>
</feature>
<feature type="compositionally biased region" description="Polar residues" evidence="22">
    <location>
        <begin position="2231"/>
        <end position="2256"/>
    </location>
</feature>
<dbReference type="CDD" id="cd04618">
    <property type="entry name" value="CBS_euAMPK_gamma-like_repeat1"/>
    <property type="match status" value="1"/>
</dbReference>
<feature type="compositionally biased region" description="Polar residues" evidence="22">
    <location>
        <begin position="1745"/>
        <end position="1773"/>
    </location>
</feature>
<evidence type="ECO:0000256" key="13">
    <source>
        <dbReference type="ARBA" id="ARBA00023015"/>
    </source>
</evidence>
<feature type="coiled-coil region" evidence="21">
    <location>
        <begin position="3092"/>
        <end position="3119"/>
    </location>
</feature>
<name>A0AAW0QCQ2_9GOBI</name>
<dbReference type="SUPFAM" id="SSF82199">
    <property type="entry name" value="SET domain"/>
    <property type="match status" value="1"/>
</dbReference>
<feature type="compositionally biased region" description="Low complexity" evidence="22">
    <location>
        <begin position="1809"/>
        <end position="1831"/>
    </location>
</feature>
<feature type="region of interest" description="Disordered" evidence="22">
    <location>
        <begin position="3056"/>
        <end position="3081"/>
    </location>
</feature>
<dbReference type="PROSITE" id="PS51805">
    <property type="entry name" value="EPHD"/>
    <property type="match status" value="2"/>
</dbReference>
<dbReference type="PANTHER" id="PTHR45888:SF1">
    <property type="entry name" value="HISTONE-LYSINE N-METHYLTRANSFERASE 2C"/>
    <property type="match status" value="1"/>
</dbReference>
<feature type="region of interest" description="Disordered" evidence="22">
    <location>
        <begin position="1663"/>
        <end position="1722"/>
    </location>
</feature>
<dbReference type="PROSITE" id="PS51371">
    <property type="entry name" value="CBS"/>
    <property type="match status" value="3"/>
</dbReference>
<feature type="compositionally biased region" description="Basic and acidic residues" evidence="22">
    <location>
        <begin position="565"/>
        <end position="586"/>
    </location>
</feature>
<dbReference type="SMART" id="SM00542">
    <property type="entry name" value="FYRC"/>
    <property type="match status" value="1"/>
</dbReference>
<feature type="region of interest" description="Disordered" evidence="22">
    <location>
        <begin position="3364"/>
        <end position="3686"/>
    </location>
</feature>
<dbReference type="CDD" id="cd22026">
    <property type="entry name" value="HMG-box_KMT2C"/>
    <property type="match status" value="1"/>
</dbReference>
<evidence type="ECO:0000256" key="4">
    <source>
        <dbReference type="ARBA" id="ARBA00022603"/>
    </source>
</evidence>
<feature type="domain" description="CBS" evidence="25">
    <location>
        <begin position="5111"/>
        <end position="5172"/>
    </location>
</feature>
<feature type="compositionally biased region" description="Acidic residues" evidence="22">
    <location>
        <begin position="2702"/>
        <end position="2712"/>
    </location>
</feature>
<keyword evidence="15" id="KW-0804">Transcription</keyword>
<keyword evidence="5" id="KW-0808">Transferase</keyword>
<feature type="compositionally biased region" description="Basic residues" evidence="22">
    <location>
        <begin position="58"/>
        <end position="67"/>
    </location>
</feature>
<feature type="compositionally biased region" description="Polar residues" evidence="22">
    <location>
        <begin position="803"/>
        <end position="812"/>
    </location>
</feature>
<feature type="compositionally biased region" description="Low complexity" evidence="22">
    <location>
        <begin position="4894"/>
        <end position="4911"/>
    </location>
</feature>
<feature type="domain" description="CBS" evidence="25">
    <location>
        <begin position="5187"/>
        <end position="5247"/>
    </location>
</feature>
<dbReference type="EMBL" id="JBBPFD010000001">
    <property type="protein sequence ID" value="KAK7945610.1"/>
    <property type="molecule type" value="Genomic_DNA"/>
</dbReference>
<feature type="compositionally biased region" description="Low complexity" evidence="22">
    <location>
        <begin position="3364"/>
        <end position="3374"/>
    </location>
</feature>
<dbReference type="InterPro" id="IPR046341">
    <property type="entry name" value="SET_dom_sf"/>
</dbReference>
<dbReference type="InterPro" id="IPR019787">
    <property type="entry name" value="Znf_PHD-finger"/>
</dbReference>
<keyword evidence="8" id="KW-0677">Repeat</keyword>
<dbReference type="PROSITE" id="PS50280">
    <property type="entry name" value="SET"/>
    <property type="match status" value="1"/>
</dbReference>
<dbReference type="Gene3D" id="2.170.270.10">
    <property type="entry name" value="SET domain"/>
    <property type="match status" value="1"/>
</dbReference>
<feature type="compositionally biased region" description="Low complexity" evidence="22">
    <location>
        <begin position="4972"/>
        <end position="4984"/>
    </location>
</feature>
<dbReference type="Gene3D" id="3.30.40.10">
    <property type="entry name" value="Zinc/RING finger domain, C3HC4 (zinc finger)"/>
    <property type="match status" value="6"/>
</dbReference>
<feature type="region of interest" description="Disordered" evidence="22">
    <location>
        <begin position="1735"/>
        <end position="2316"/>
    </location>
</feature>
<evidence type="ECO:0000256" key="12">
    <source>
        <dbReference type="ARBA" id="ARBA00022990"/>
    </source>
</evidence>
<dbReference type="PROSITE" id="PS51543">
    <property type="entry name" value="FYRC"/>
    <property type="match status" value="1"/>
</dbReference>
<evidence type="ECO:0000256" key="18">
    <source>
        <dbReference type="ARBA" id="ARBA00049353"/>
    </source>
</evidence>
<evidence type="ECO:0000256" key="14">
    <source>
        <dbReference type="ARBA" id="ARBA00023054"/>
    </source>
</evidence>
<feature type="compositionally biased region" description="Basic and acidic residues" evidence="22">
    <location>
        <begin position="1690"/>
        <end position="1709"/>
    </location>
</feature>
<evidence type="ECO:0000256" key="10">
    <source>
        <dbReference type="ARBA" id="ARBA00022833"/>
    </source>
</evidence>
<evidence type="ECO:0000313" key="27">
    <source>
        <dbReference type="EMBL" id="KAK7945610.1"/>
    </source>
</evidence>
<keyword evidence="7" id="KW-0479">Metal-binding</keyword>
<dbReference type="EC" id="2.1.1.364" evidence="17"/>
<evidence type="ECO:0000259" key="25">
    <source>
        <dbReference type="PROSITE" id="PS51371"/>
    </source>
</evidence>
<feature type="compositionally biased region" description="Polar residues" evidence="22">
    <location>
        <begin position="2721"/>
        <end position="2762"/>
    </location>
</feature>
<evidence type="ECO:0000256" key="17">
    <source>
        <dbReference type="ARBA" id="ARBA00023620"/>
    </source>
</evidence>
<feature type="domain" description="PHD-type" evidence="26">
    <location>
        <begin position="4246"/>
        <end position="4354"/>
    </location>
</feature>
<keyword evidence="13" id="KW-0805">Transcription regulation</keyword>
<evidence type="ECO:0000256" key="7">
    <source>
        <dbReference type="ARBA" id="ARBA00022723"/>
    </source>
</evidence>
<evidence type="ECO:0000256" key="2">
    <source>
        <dbReference type="ARBA" id="ARBA00022481"/>
    </source>
</evidence>
<feature type="region of interest" description="Disordered" evidence="22">
    <location>
        <begin position="1314"/>
        <end position="1363"/>
    </location>
</feature>
<evidence type="ECO:0000256" key="22">
    <source>
        <dbReference type="SAM" id="MobiDB-lite"/>
    </source>
</evidence>
<feature type="region of interest" description="Disordered" evidence="22">
    <location>
        <begin position="2702"/>
        <end position="2775"/>
    </location>
</feature>
<feature type="region of interest" description="Disordered" evidence="22">
    <location>
        <begin position="1203"/>
        <end position="1231"/>
    </location>
</feature>
<dbReference type="SUPFAM" id="SSF54631">
    <property type="entry name" value="CBS-domain pair"/>
    <property type="match status" value="2"/>
</dbReference>
<dbReference type="InterPro" id="IPR047004">
    <property type="entry name" value="KMT2C_PHD2"/>
</dbReference>
<dbReference type="Pfam" id="PF00856">
    <property type="entry name" value="SET"/>
    <property type="match status" value="1"/>
</dbReference>
<dbReference type="FunFam" id="3.30.160.360:FF:000001">
    <property type="entry name" value="Histone-lysine N-methyltransferase"/>
    <property type="match status" value="1"/>
</dbReference>
<feature type="domain" description="CBS" evidence="25">
    <location>
        <begin position="5030"/>
        <end position="5090"/>
    </location>
</feature>
<feature type="domain" description="PHD-type" evidence="23">
    <location>
        <begin position="368"/>
        <end position="418"/>
    </location>
</feature>
<dbReference type="Gene3D" id="3.30.160.360">
    <property type="match status" value="1"/>
</dbReference>
<evidence type="ECO:0000256" key="9">
    <source>
        <dbReference type="ARBA" id="ARBA00022771"/>
    </source>
</evidence>
<dbReference type="Proteomes" id="UP001460270">
    <property type="component" value="Unassembled WGS sequence"/>
</dbReference>
<dbReference type="InterPro" id="IPR001214">
    <property type="entry name" value="SET_dom"/>
</dbReference>
<dbReference type="GO" id="GO:0003713">
    <property type="term" value="F:transcription coactivator activity"/>
    <property type="evidence" value="ECO:0007669"/>
    <property type="project" value="TreeGrafter"/>
</dbReference>
<feature type="compositionally biased region" description="Low complexity" evidence="22">
    <location>
        <begin position="2067"/>
        <end position="2083"/>
    </location>
</feature>
<evidence type="ECO:0000256" key="5">
    <source>
        <dbReference type="ARBA" id="ARBA00022679"/>
    </source>
</evidence>
<feature type="compositionally biased region" description="Polar residues" evidence="22">
    <location>
        <begin position="2122"/>
        <end position="2136"/>
    </location>
</feature>
<dbReference type="InterPro" id="IPR046342">
    <property type="entry name" value="CBS_dom_sf"/>
</dbReference>
<feature type="compositionally biased region" description="Polar residues" evidence="22">
    <location>
        <begin position="2029"/>
        <end position="2052"/>
    </location>
</feature>
<feature type="compositionally biased region" description="Polar residues" evidence="22">
    <location>
        <begin position="2280"/>
        <end position="2308"/>
    </location>
</feature>
<dbReference type="InterPro" id="IPR037877">
    <property type="entry name" value="PHD3_KMT2C"/>
</dbReference>
<comment type="catalytic activity">
    <reaction evidence="18">
        <text>L-lysyl(4)-[histone H3] + S-adenosyl-L-methionine = N(6)-methyl-L-lysyl(4)-[histone H3] + S-adenosyl-L-homocysteine + H(+)</text>
        <dbReference type="Rhea" id="RHEA:60264"/>
        <dbReference type="Rhea" id="RHEA-COMP:15543"/>
        <dbReference type="Rhea" id="RHEA-COMP:15547"/>
        <dbReference type="ChEBI" id="CHEBI:15378"/>
        <dbReference type="ChEBI" id="CHEBI:29969"/>
        <dbReference type="ChEBI" id="CHEBI:57856"/>
        <dbReference type="ChEBI" id="CHEBI:59789"/>
        <dbReference type="ChEBI" id="CHEBI:61929"/>
        <dbReference type="EC" id="2.1.1.364"/>
    </reaction>
    <physiologicalReaction direction="left-to-right" evidence="18">
        <dbReference type="Rhea" id="RHEA:60265"/>
    </physiologicalReaction>
</comment>
<dbReference type="FunFam" id="3.30.40.10:FF:000080">
    <property type="entry name" value="Histone-lysine N-methyltransferase 2C"/>
    <property type="match status" value="1"/>
</dbReference>
<dbReference type="InterPro" id="IPR034732">
    <property type="entry name" value="EPHD"/>
</dbReference>
<feature type="region of interest" description="Disordered" evidence="22">
    <location>
        <begin position="2332"/>
        <end position="2378"/>
    </location>
</feature>
<reference evidence="28" key="1">
    <citation type="submission" date="2024-04" db="EMBL/GenBank/DDBJ databases">
        <title>Salinicola lusitanus LLJ914,a marine bacterium isolated from the Okinawa Trough.</title>
        <authorList>
            <person name="Li J."/>
        </authorList>
    </citation>
    <scope>NUCLEOTIDE SEQUENCE [LARGE SCALE GENOMIC DNA]</scope>
</reference>
<keyword evidence="4" id="KW-0489">Methyltransferase</keyword>
<feature type="compositionally biased region" description="Basic and acidic residues" evidence="22">
    <location>
        <begin position="1203"/>
        <end position="1221"/>
    </location>
</feature>
<dbReference type="GO" id="GO:0032259">
    <property type="term" value="P:methylation"/>
    <property type="evidence" value="ECO:0007669"/>
    <property type="project" value="UniProtKB-KW"/>
</dbReference>
<feature type="compositionally biased region" description="Polar residues" evidence="22">
    <location>
        <begin position="1860"/>
        <end position="1873"/>
    </location>
</feature>
<feature type="compositionally biased region" description="Polar residues" evidence="22">
    <location>
        <begin position="3403"/>
        <end position="3431"/>
    </location>
</feature>
<dbReference type="Pfam" id="PF05965">
    <property type="entry name" value="FYRC"/>
    <property type="match status" value="1"/>
</dbReference>
<dbReference type="SUPFAM" id="SSF47095">
    <property type="entry name" value="HMG-box"/>
    <property type="match status" value="1"/>
</dbReference>
<keyword evidence="6" id="KW-0949">S-adenosyl-L-methionine</keyword>
<dbReference type="GO" id="GO:0044666">
    <property type="term" value="C:MLL3/4 complex"/>
    <property type="evidence" value="ECO:0007669"/>
    <property type="project" value="InterPro"/>
</dbReference>
<dbReference type="Gene3D" id="3.10.580.10">
    <property type="entry name" value="CBS-domain"/>
    <property type="match status" value="2"/>
</dbReference>
<dbReference type="GO" id="GO:0140945">
    <property type="term" value="F:histone H3K4 monomethyltransferase activity"/>
    <property type="evidence" value="ECO:0007669"/>
    <property type="project" value="UniProtKB-EC"/>
</dbReference>
<keyword evidence="10" id="KW-0862">Zinc</keyword>
<feature type="compositionally biased region" description="Basic and acidic residues" evidence="22">
    <location>
        <begin position="816"/>
        <end position="825"/>
    </location>
</feature>
<dbReference type="InterPro" id="IPR013083">
    <property type="entry name" value="Znf_RING/FYVE/PHD"/>
</dbReference>
<dbReference type="SMART" id="SM00109">
    <property type="entry name" value="C1"/>
    <property type="match status" value="2"/>
</dbReference>
<dbReference type="InterPro" id="IPR036910">
    <property type="entry name" value="HMG_box_dom_sf"/>
</dbReference>
<dbReference type="InterPro" id="IPR009071">
    <property type="entry name" value="HMG_box_dom"/>
</dbReference>
<feature type="compositionally biased region" description="Basic and acidic residues" evidence="22">
    <location>
        <begin position="3547"/>
        <end position="3567"/>
    </location>
</feature>
<dbReference type="SMART" id="SM00541">
    <property type="entry name" value="FYRN"/>
    <property type="match status" value="1"/>
</dbReference>
<dbReference type="FunFam" id="1.10.30.10:FF:000009">
    <property type="entry name" value="Histone-lysine N-methyltransferase"/>
    <property type="match status" value="1"/>
</dbReference>
<feature type="region of interest" description="Disordered" evidence="22">
    <location>
        <begin position="1396"/>
        <end position="1423"/>
    </location>
</feature>
<feature type="domain" description="PHD-type" evidence="23">
    <location>
        <begin position="963"/>
        <end position="1013"/>
    </location>
</feature>
<keyword evidence="2" id="KW-0488">Methylation</keyword>
<feature type="compositionally biased region" description="Low complexity" evidence="22">
    <location>
        <begin position="4843"/>
        <end position="4854"/>
    </location>
</feature>
<dbReference type="FunFam" id="3.30.40.10:FF:000002">
    <property type="entry name" value="Histone-lysine N-methyltransferase"/>
    <property type="match status" value="1"/>
</dbReference>
<dbReference type="InterPro" id="IPR003888">
    <property type="entry name" value="FYrich_N"/>
</dbReference>
<dbReference type="PROSITE" id="PS50016">
    <property type="entry name" value="ZF_PHD_2"/>
    <property type="match status" value="5"/>
</dbReference>
<feature type="compositionally biased region" description="Low complexity" evidence="22">
    <location>
        <begin position="1735"/>
        <end position="1744"/>
    </location>
</feature>
<comment type="caution">
    <text evidence="27">The sequence shown here is derived from an EMBL/GenBank/DDBJ whole genome shotgun (WGS) entry which is preliminary data.</text>
</comment>
<gene>
    <name evidence="27" type="ORF">WMY93_001338</name>
</gene>
<dbReference type="InterPro" id="IPR011011">
    <property type="entry name" value="Znf_FYVE_PHD"/>
</dbReference>
<feature type="compositionally biased region" description="Polar residues" evidence="22">
    <location>
        <begin position="1481"/>
        <end position="1492"/>
    </location>
</feature>
<evidence type="ECO:0000256" key="21">
    <source>
        <dbReference type="SAM" id="Coils"/>
    </source>
</evidence>
<evidence type="ECO:0000259" key="26">
    <source>
        <dbReference type="PROSITE" id="PS51805"/>
    </source>
</evidence>